<comment type="similarity">
    <text evidence="2">Belongs to the fimbrial protein family.</text>
</comment>
<keyword evidence="8" id="KW-1185">Reference proteome</keyword>
<protein>
    <submittedName>
        <fullName evidence="7">Minor fimbrial subunit</fullName>
    </submittedName>
</protein>
<dbReference type="InterPro" id="IPR008966">
    <property type="entry name" value="Adhesion_dom_sf"/>
</dbReference>
<dbReference type="InterPro" id="IPR000259">
    <property type="entry name" value="Adhesion_dom_fimbrial"/>
</dbReference>
<dbReference type="AlphaFoldDB" id="A0A4R6DPX6"/>
<dbReference type="Proteomes" id="UP000295530">
    <property type="component" value="Unassembled WGS sequence"/>
</dbReference>
<feature type="chain" id="PRO_5020501078" evidence="5">
    <location>
        <begin position="23"/>
        <end position="351"/>
    </location>
</feature>
<dbReference type="GO" id="GO:0009289">
    <property type="term" value="C:pilus"/>
    <property type="evidence" value="ECO:0007669"/>
    <property type="project" value="UniProtKB-SubCell"/>
</dbReference>
<evidence type="ECO:0000313" key="8">
    <source>
        <dbReference type="Proteomes" id="UP000295530"/>
    </source>
</evidence>
<proteinExistence type="inferred from homology"/>
<dbReference type="PANTHER" id="PTHR33420:SF31">
    <property type="entry name" value="TYPE 1 FIMBRIN D-MANNOSE SPECIFIC ADHESIN"/>
    <property type="match status" value="1"/>
</dbReference>
<accession>A0A4R6DPX6</accession>
<comment type="subcellular location">
    <subcellularLocation>
        <location evidence="1">Fimbrium</location>
    </subcellularLocation>
</comment>
<evidence type="ECO:0000256" key="4">
    <source>
        <dbReference type="ARBA" id="ARBA00023263"/>
    </source>
</evidence>
<reference evidence="7 8" key="1">
    <citation type="submission" date="2019-03" db="EMBL/GenBank/DDBJ databases">
        <title>Genomic analyses of the natural microbiome of Caenorhabditis elegans.</title>
        <authorList>
            <person name="Samuel B."/>
        </authorList>
    </citation>
    <scope>NUCLEOTIDE SEQUENCE [LARGE SCALE GENOMIC DNA]</scope>
    <source>
        <strain evidence="7 8">BIGb0156</strain>
    </source>
</reference>
<dbReference type="PANTHER" id="PTHR33420">
    <property type="entry name" value="FIMBRIAL SUBUNIT ELFA-RELATED"/>
    <property type="match status" value="1"/>
</dbReference>
<keyword evidence="3 5" id="KW-0732">Signal</keyword>
<dbReference type="GO" id="GO:0043709">
    <property type="term" value="P:cell adhesion involved in single-species biofilm formation"/>
    <property type="evidence" value="ECO:0007669"/>
    <property type="project" value="TreeGrafter"/>
</dbReference>
<evidence type="ECO:0000256" key="1">
    <source>
        <dbReference type="ARBA" id="ARBA00004561"/>
    </source>
</evidence>
<dbReference type="Pfam" id="PF00419">
    <property type="entry name" value="Fimbrial"/>
    <property type="match status" value="1"/>
</dbReference>
<gene>
    <name evidence="7" type="ORF">EC847_13611</name>
</gene>
<keyword evidence="4" id="KW-0281">Fimbrium</keyword>
<dbReference type="Gene3D" id="2.60.40.1090">
    <property type="entry name" value="Fimbrial-type adhesion domain"/>
    <property type="match status" value="1"/>
</dbReference>
<dbReference type="RefSeq" id="WP_133462617.1">
    <property type="nucleotide sequence ID" value="NZ_SNVX01000036.1"/>
</dbReference>
<evidence type="ECO:0000256" key="2">
    <source>
        <dbReference type="ARBA" id="ARBA00006671"/>
    </source>
</evidence>
<dbReference type="InterPro" id="IPR036937">
    <property type="entry name" value="Adhesion_dom_fimbrial_sf"/>
</dbReference>
<evidence type="ECO:0000259" key="6">
    <source>
        <dbReference type="Pfam" id="PF00419"/>
    </source>
</evidence>
<dbReference type="EMBL" id="SNVX01000036">
    <property type="protein sequence ID" value="TDN47030.1"/>
    <property type="molecule type" value="Genomic_DNA"/>
</dbReference>
<evidence type="ECO:0000256" key="5">
    <source>
        <dbReference type="SAM" id="SignalP"/>
    </source>
</evidence>
<sequence length="351" mass="37660">MNRVFFIFLVASVFIFMKAASAADGYCSLAGGATTASYDLGNVSISNPGDNIPGTIFPEKTLSSGVQNASITCNCTGGPYRYIWLWGDTSLTNPQSTNGYIYYDIPGNEYLQIGVNISTRSGYVSIPFGPIHNFSDSNQYNCNDAFNLSLGGNNTGGKIQVSIRLKKPMIGQSDINNILVASTYWSMGDTGGANHGPEPTTNIYLNGNITVPQNCVINAGTQVVVDLGSLYATDFKVAGQKPDNYTSKKINIPIECNDMSATANLTMRIEGNASTNIPNAIQSDNKDVGVVVTNEDNVPLIPNNSSSIVPFKLDETYRSNVTLYAYPVGTTGNIPKEGLFTSLAYLRVDFS</sequence>
<feature type="signal peptide" evidence="5">
    <location>
        <begin position="1"/>
        <end position="22"/>
    </location>
</feature>
<comment type="caution">
    <text evidence="7">The sequence shown here is derived from an EMBL/GenBank/DDBJ whole genome shotgun (WGS) entry which is preliminary data.</text>
</comment>
<evidence type="ECO:0000313" key="7">
    <source>
        <dbReference type="EMBL" id="TDN47030.1"/>
    </source>
</evidence>
<dbReference type="SUPFAM" id="SSF49401">
    <property type="entry name" value="Bacterial adhesins"/>
    <property type="match status" value="1"/>
</dbReference>
<dbReference type="OrthoDB" id="8582771at2"/>
<evidence type="ECO:0000256" key="3">
    <source>
        <dbReference type="ARBA" id="ARBA00022729"/>
    </source>
</evidence>
<organism evidence="7 8">
    <name type="scientific">Scandinavium goeteborgense</name>
    <dbReference type="NCBI Taxonomy" id="1851514"/>
    <lineage>
        <taxon>Bacteria</taxon>
        <taxon>Pseudomonadati</taxon>
        <taxon>Pseudomonadota</taxon>
        <taxon>Gammaproteobacteria</taxon>
        <taxon>Enterobacterales</taxon>
        <taxon>Enterobacteriaceae</taxon>
        <taxon>Scandinavium</taxon>
    </lineage>
</organism>
<name>A0A4R6DPX6_SCAGO</name>
<feature type="domain" description="Fimbrial-type adhesion" evidence="6">
    <location>
        <begin position="203"/>
        <end position="350"/>
    </location>
</feature>
<dbReference type="InterPro" id="IPR050263">
    <property type="entry name" value="Bact_Fimbrial_Adh_Pro"/>
</dbReference>